<gene>
    <name evidence="5" type="primary">R3hdm1</name>
    <name evidence="5" type="ORF">HELFUL_R04746</name>
</gene>
<dbReference type="SMART" id="SM00393">
    <property type="entry name" value="R3H"/>
    <property type="match status" value="1"/>
</dbReference>
<dbReference type="EMBL" id="VXBZ01010931">
    <property type="protein sequence ID" value="NXP54371.1"/>
    <property type="molecule type" value="Genomic_DNA"/>
</dbReference>
<dbReference type="PROSITE" id="PS51061">
    <property type="entry name" value="R3H"/>
    <property type="match status" value="1"/>
</dbReference>
<feature type="compositionally biased region" description="Low complexity" evidence="2">
    <location>
        <begin position="388"/>
        <end position="424"/>
    </location>
</feature>
<evidence type="ECO:0000256" key="2">
    <source>
        <dbReference type="SAM" id="MobiDB-lite"/>
    </source>
</evidence>
<feature type="domain" description="R3H" evidence="3">
    <location>
        <begin position="168"/>
        <end position="231"/>
    </location>
</feature>
<keyword evidence="6" id="KW-1185">Reference proteome</keyword>
<dbReference type="GO" id="GO:0003676">
    <property type="term" value="F:nucleic acid binding"/>
    <property type="evidence" value="ECO:0007669"/>
    <property type="project" value="UniProtKB-UniRule"/>
</dbReference>
<dbReference type="AlphaFoldDB" id="A0A7L2B554"/>
<comment type="caution">
    <text evidence="5">The sequence shown here is derived from an EMBL/GenBank/DDBJ whole genome shotgun (WGS) entry which is preliminary data.</text>
</comment>
<evidence type="ECO:0000313" key="6">
    <source>
        <dbReference type="Proteomes" id="UP000590868"/>
    </source>
</evidence>
<feature type="compositionally biased region" description="Basic residues" evidence="2">
    <location>
        <begin position="944"/>
        <end position="953"/>
    </location>
</feature>
<dbReference type="CDD" id="cd02642">
    <property type="entry name" value="R3H_encore_like"/>
    <property type="match status" value="1"/>
</dbReference>
<feature type="region of interest" description="Disordered" evidence="2">
    <location>
        <begin position="1012"/>
        <end position="1034"/>
    </location>
</feature>
<feature type="compositionally biased region" description="Polar residues" evidence="2">
    <location>
        <begin position="338"/>
        <end position="349"/>
    </location>
</feature>
<dbReference type="SUPFAM" id="SSF82708">
    <property type="entry name" value="R3H domain"/>
    <property type="match status" value="1"/>
</dbReference>
<feature type="region of interest" description="Disordered" evidence="2">
    <location>
        <begin position="386"/>
        <end position="445"/>
    </location>
</feature>
<evidence type="ECO:0000313" key="5">
    <source>
        <dbReference type="EMBL" id="NXP54371.1"/>
    </source>
</evidence>
<feature type="non-terminal residue" evidence="5">
    <location>
        <position position="1087"/>
    </location>
</feature>
<feature type="compositionally biased region" description="Basic and acidic residues" evidence="2">
    <location>
        <begin position="112"/>
        <end position="142"/>
    </location>
</feature>
<feature type="compositionally biased region" description="Polar residues" evidence="2">
    <location>
        <begin position="856"/>
        <end position="875"/>
    </location>
</feature>
<dbReference type="InterPro" id="IPR024771">
    <property type="entry name" value="SUZ"/>
</dbReference>
<proteinExistence type="predicted"/>
<evidence type="ECO:0000256" key="1">
    <source>
        <dbReference type="ARBA" id="ARBA00022553"/>
    </source>
</evidence>
<feature type="region of interest" description="Disordered" evidence="2">
    <location>
        <begin position="925"/>
        <end position="961"/>
    </location>
</feature>
<feature type="region of interest" description="Disordered" evidence="2">
    <location>
        <begin position="1"/>
        <end position="74"/>
    </location>
</feature>
<dbReference type="PANTHER" id="PTHR15672">
    <property type="entry name" value="CAMP-REGULATED PHOSPHOPROTEIN 21 RELATED R3H DOMAIN CONTAINING PROTEIN"/>
    <property type="match status" value="1"/>
</dbReference>
<feature type="domain" description="SUZ" evidence="4">
    <location>
        <begin position="232"/>
        <end position="302"/>
    </location>
</feature>
<dbReference type="Pfam" id="PF01424">
    <property type="entry name" value="R3H"/>
    <property type="match status" value="1"/>
</dbReference>
<protein>
    <submittedName>
        <fullName evidence="5">R3HD1 protein</fullName>
    </submittedName>
</protein>
<dbReference type="InterPro" id="IPR051937">
    <property type="entry name" value="R3H_domain_containing"/>
</dbReference>
<organism evidence="5 6">
    <name type="scientific">Heliornis fulica</name>
    <name type="common">sungrebe</name>
    <dbReference type="NCBI Taxonomy" id="54369"/>
    <lineage>
        <taxon>Eukaryota</taxon>
        <taxon>Metazoa</taxon>
        <taxon>Chordata</taxon>
        <taxon>Craniata</taxon>
        <taxon>Vertebrata</taxon>
        <taxon>Euteleostomi</taxon>
        <taxon>Archelosauria</taxon>
        <taxon>Archosauria</taxon>
        <taxon>Dinosauria</taxon>
        <taxon>Saurischia</taxon>
        <taxon>Theropoda</taxon>
        <taxon>Coelurosauria</taxon>
        <taxon>Aves</taxon>
        <taxon>Neognathae</taxon>
        <taxon>Neoaves</taxon>
        <taxon>Gruiformes</taxon>
        <taxon>Heliornithidae</taxon>
        <taxon>Heliornis</taxon>
    </lineage>
</organism>
<name>A0A7L2B554_9GRUI</name>
<reference evidence="5 6" key="1">
    <citation type="submission" date="2019-09" db="EMBL/GenBank/DDBJ databases">
        <title>Bird 10,000 Genomes (B10K) Project - Family phase.</title>
        <authorList>
            <person name="Zhang G."/>
        </authorList>
    </citation>
    <scope>NUCLEOTIDE SEQUENCE [LARGE SCALE GENOMIC DNA]</scope>
    <source>
        <strain evidence="5">B10K-DU-001-55</strain>
        <tissue evidence="5">Muscle</tissue>
    </source>
</reference>
<evidence type="ECO:0000259" key="4">
    <source>
        <dbReference type="PROSITE" id="PS51673"/>
    </source>
</evidence>
<dbReference type="Pfam" id="PF12752">
    <property type="entry name" value="SUZ"/>
    <property type="match status" value="1"/>
</dbReference>
<feature type="region of interest" description="Disordered" evidence="2">
    <location>
        <begin position="856"/>
        <end position="881"/>
    </location>
</feature>
<feature type="region of interest" description="Disordered" evidence="2">
    <location>
        <begin position="332"/>
        <end position="369"/>
    </location>
</feature>
<dbReference type="FunFam" id="3.30.1370.50:FF:000001">
    <property type="entry name" value="R3H domain-containing protein 2 isoform 1"/>
    <property type="match status" value="1"/>
</dbReference>
<evidence type="ECO:0000259" key="3">
    <source>
        <dbReference type="PROSITE" id="PS51061"/>
    </source>
</evidence>
<dbReference type="InterPro" id="IPR001374">
    <property type="entry name" value="R3H_dom"/>
</dbReference>
<feature type="compositionally biased region" description="Basic and acidic residues" evidence="2">
    <location>
        <begin position="8"/>
        <end position="27"/>
    </location>
</feature>
<accession>A0A7L2B554</accession>
<dbReference type="PROSITE" id="PS51673">
    <property type="entry name" value="SUZ"/>
    <property type="match status" value="1"/>
</dbReference>
<dbReference type="Gene3D" id="3.30.1370.50">
    <property type="entry name" value="R3H-like domain"/>
    <property type="match status" value="1"/>
</dbReference>
<dbReference type="OrthoDB" id="278430at2759"/>
<keyword evidence="1" id="KW-0597">Phosphoprotein</keyword>
<dbReference type="Proteomes" id="UP000590868">
    <property type="component" value="Unassembled WGS sequence"/>
</dbReference>
<sequence length="1087" mass="119550">MRMSDILTVKDETDAMKGSEAELKDTDPVENLIKSGSQEQIQGDKDENCPNSKNNMPRPVQSFGQTAKRSKSNTKLKLVRSLAVCEEYPPPPTAEISQDIQEKIQIQLSQSFEKEEKPAKDETEKEKNSDKLSRKMLSRDSSQEYTDSTGIDLHEFLVNTLKNNPRDRMMLLKLEQEILDFIGNNEVPRKKFPPMTSYHRMLLHRVAAYFGLEHNVDQSGKSVIVNKTSNTRIPDQKFCEHIKDEKSDEFQKRYILKRDNSSLDKDDNQMRIRLKDDRRSKSIEEREEEYQRARERIFAQDSLCSQENYFNDKRIQEEETNSTQQRRQILRINKETSGRSANSHQSSTENELKYCEPRPWSSTDSDSSIRNLKPAVTKASSFSGISVLTRGDSSGSSKSTGRLSKTGSESSSSVGSSTGSLSHTQQPLPVPALSQPSHGTPAVYPTVSTSNSLSFDGGGVSGQVAPTSASFFLLPLEAAGIPPGSVLVNPQTGQPFLNPDGTPVVYNPPMSQQPVRTQVPGPPQQPPLPTPPQQQPAANHILSQQDNLGSQFSHMSLARQPPADPAEPHTAMFQSTVMLQPPQQPGYIIAAAPPPSGQAVSAPGYSPSSHPVNQQVLQQQGYVQQPVPQMPACYCTPSQYPHSSQQYRPVSVHYNTQQNQPLAQPGQQTGYQVLPNQQQNYQGLVGVQQSQNQNLVSGQHNNVGNQIQGVIVPYPSVPSYQVSVPQGSQAVPQQTYQQPVIIPSQSNQGLPTTGMPVYYSVIPSGQQNNLSSSVGYLQPPGSEQIQFPRTSSPCNSQQLQGQQCAVAPPPGGGVVMMQLNIPNNPQPRNHSPPQWKQNKYYCDHQRGQKATELSTLDSAAQHSPQLGSPVTSPAQSPAPAQLSNMKNIRPTLTPLSIVSQFSRPFVPGQGDARYPLLGQPLQYNPPSLLRGQVPSQQCQPGNRHGNRGKKPAKKAASADLGAGEPVAGKVLEITELPEGITRMEAEKLFGELLKVGAKIRWVRDGQCLQTPQQHHRRYCGSGENSASTEPPKASDLASTYTVLATFPTMSAAQNALKKQSSTSVNKFRLRTSKKHYDFHVLERASSQ</sequence>
<dbReference type="PANTHER" id="PTHR15672:SF12">
    <property type="entry name" value="R3H DOMAIN-CONTAINING PROTEIN 1"/>
    <property type="match status" value="1"/>
</dbReference>
<feature type="compositionally biased region" description="Pro residues" evidence="2">
    <location>
        <begin position="520"/>
        <end position="534"/>
    </location>
</feature>
<feature type="region of interest" description="Disordered" evidence="2">
    <location>
        <begin position="267"/>
        <end position="287"/>
    </location>
</feature>
<dbReference type="InterPro" id="IPR036867">
    <property type="entry name" value="R3H_dom_sf"/>
</dbReference>
<feature type="non-terminal residue" evidence="5">
    <location>
        <position position="1"/>
    </location>
</feature>
<feature type="compositionally biased region" description="Polar residues" evidence="2">
    <location>
        <begin position="360"/>
        <end position="369"/>
    </location>
</feature>
<feature type="region of interest" description="Disordered" evidence="2">
    <location>
        <begin position="111"/>
        <end position="146"/>
    </location>
</feature>
<feature type="region of interest" description="Disordered" evidence="2">
    <location>
        <begin position="491"/>
        <end position="538"/>
    </location>
</feature>